<dbReference type="AlphaFoldDB" id="A0A1F7SCW0"/>
<dbReference type="InterPro" id="IPR013783">
    <property type="entry name" value="Ig-like_fold"/>
</dbReference>
<dbReference type="GO" id="GO:0065002">
    <property type="term" value="P:intracellular protein transmembrane transport"/>
    <property type="evidence" value="ECO:0007669"/>
    <property type="project" value="UniProtKB-UniRule"/>
</dbReference>
<proteinExistence type="inferred from homology"/>
<keyword evidence="8 9" id="KW-0472">Membrane</keyword>
<accession>A0A1F7SCW0</accession>
<evidence type="ECO:0000256" key="6">
    <source>
        <dbReference type="ARBA" id="ARBA00022989"/>
    </source>
</evidence>
<dbReference type="InterPro" id="IPR022409">
    <property type="entry name" value="PKD/Chitinase_dom"/>
</dbReference>
<dbReference type="EMBL" id="MGDI01000039">
    <property type="protein sequence ID" value="OGL51619.1"/>
    <property type="molecule type" value="Genomic_DNA"/>
</dbReference>
<dbReference type="Gene3D" id="2.60.40.10">
    <property type="entry name" value="Immunoglobulins"/>
    <property type="match status" value="1"/>
</dbReference>
<feature type="transmembrane region" description="Helical" evidence="9">
    <location>
        <begin position="35"/>
        <end position="54"/>
    </location>
</feature>
<dbReference type="PANTHER" id="PTHR33910">
    <property type="entry name" value="PROTEIN TRANSLOCASE SUBUNIT SECE"/>
    <property type="match status" value="1"/>
</dbReference>
<comment type="similarity">
    <text evidence="9">Belongs to the SecE/SEC61-gamma family.</text>
</comment>
<dbReference type="Gene3D" id="1.20.5.1030">
    <property type="entry name" value="Preprotein translocase secy subunit"/>
    <property type="match status" value="1"/>
</dbReference>
<evidence type="ECO:0000256" key="5">
    <source>
        <dbReference type="ARBA" id="ARBA00022927"/>
    </source>
</evidence>
<feature type="domain" description="PKD" evidence="10">
    <location>
        <begin position="66"/>
        <end position="157"/>
    </location>
</feature>
<dbReference type="InterPro" id="IPR035986">
    <property type="entry name" value="PKD_dom_sf"/>
</dbReference>
<dbReference type="GO" id="GO:0043952">
    <property type="term" value="P:protein transport by the Sec complex"/>
    <property type="evidence" value="ECO:0007669"/>
    <property type="project" value="UniProtKB-UniRule"/>
</dbReference>
<evidence type="ECO:0000256" key="8">
    <source>
        <dbReference type="ARBA" id="ARBA00023136"/>
    </source>
</evidence>
<dbReference type="GO" id="GO:0006605">
    <property type="term" value="P:protein targeting"/>
    <property type="evidence" value="ECO:0007669"/>
    <property type="project" value="UniProtKB-UniRule"/>
</dbReference>
<dbReference type="Pfam" id="PF18911">
    <property type="entry name" value="PKD_4"/>
    <property type="match status" value="1"/>
</dbReference>
<keyword evidence="7 9" id="KW-0811">Translocation</keyword>
<dbReference type="InterPro" id="IPR000601">
    <property type="entry name" value="PKD_dom"/>
</dbReference>
<evidence type="ECO:0000256" key="2">
    <source>
        <dbReference type="ARBA" id="ARBA00022448"/>
    </source>
</evidence>
<dbReference type="Proteomes" id="UP000178082">
    <property type="component" value="Unassembled WGS sequence"/>
</dbReference>
<dbReference type="PROSITE" id="PS50093">
    <property type="entry name" value="PKD"/>
    <property type="match status" value="1"/>
</dbReference>
<dbReference type="SUPFAM" id="SSF49299">
    <property type="entry name" value="PKD domain"/>
    <property type="match status" value="1"/>
</dbReference>
<evidence type="ECO:0000313" key="11">
    <source>
        <dbReference type="EMBL" id="OGL51619.1"/>
    </source>
</evidence>
<dbReference type="GO" id="GO:0009306">
    <property type="term" value="P:protein secretion"/>
    <property type="evidence" value="ECO:0007669"/>
    <property type="project" value="UniProtKB-UniRule"/>
</dbReference>
<keyword evidence="5 9" id="KW-0653">Protein transport</keyword>
<evidence type="ECO:0000256" key="1">
    <source>
        <dbReference type="ARBA" id="ARBA00004370"/>
    </source>
</evidence>
<dbReference type="PANTHER" id="PTHR33910:SF1">
    <property type="entry name" value="PROTEIN TRANSLOCASE SUBUNIT SECE"/>
    <property type="match status" value="1"/>
</dbReference>
<dbReference type="InterPro" id="IPR038379">
    <property type="entry name" value="SecE_sf"/>
</dbReference>
<evidence type="ECO:0000256" key="7">
    <source>
        <dbReference type="ARBA" id="ARBA00023010"/>
    </source>
</evidence>
<dbReference type="STRING" id="1817883.A3G31_03600"/>
<evidence type="ECO:0000256" key="9">
    <source>
        <dbReference type="HAMAP-Rule" id="MF_00422"/>
    </source>
</evidence>
<keyword evidence="3 9" id="KW-1003">Cell membrane</keyword>
<keyword evidence="4 9" id="KW-0812">Transmembrane</keyword>
<name>A0A1F7SCW0_9BACT</name>
<dbReference type="NCBIfam" id="TIGR00964">
    <property type="entry name" value="secE_bact"/>
    <property type="match status" value="1"/>
</dbReference>
<organism evidence="11 12">
    <name type="scientific">Candidatus Schekmanbacteria bacterium RIFCSPLOWO2_12_FULL_38_15</name>
    <dbReference type="NCBI Taxonomy" id="1817883"/>
    <lineage>
        <taxon>Bacteria</taxon>
        <taxon>Candidatus Schekmaniibacteriota</taxon>
    </lineage>
</organism>
<keyword evidence="2 9" id="KW-0813">Transport</keyword>
<comment type="subcellular location">
    <subcellularLocation>
        <location evidence="9">Cell membrane</location>
        <topology evidence="9">Single-pass membrane protein</topology>
    </subcellularLocation>
    <subcellularLocation>
        <location evidence="1">Membrane</location>
    </subcellularLocation>
</comment>
<evidence type="ECO:0000259" key="10">
    <source>
        <dbReference type="PROSITE" id="PS50093"/>
    </source>
</evidence>
<evidence type="ECO:0000256" key="4">
    <source>
        <dbReference type="ARBA" id="ARBA00022692"/>
    </source>
</evidence>
<evidence type="ECO:0000256" key="3">
    <source>
        <dbReference type="ARBA" id="ARBA00022475"/>
    </source>
</evidence>
<dbReference type="Pfam" id="PF00584">
    <property type="entry name" value="SecE"/>
    <property type="match status" value="1"/>
</dbReference>
<keyword evidence="6 9" id="KW-1133">Transmembrane helix</keyword>
<dbReference type="CDD" id="cd00146">
    <property type="entry name" value="PKD"/>
    <property type="match status" value="1"/>
</dbReference>
<dbReference type="PROSITE" id="PS01067">
    <property type="entry name" value="SECE_SEC61G"/>
    <property type="match status" value="1"/>
</dbReference>
<protein>
    <recommendedName>
        <fullName evidence="9">Protein translocase subunit SecE</fullName>
    </recommendedName>
</protein>
<dbReference type="InterPro" id="IPR005807">
    <property type="entry name" value="SecE_bac"/>
</dbReference>
<dbReference type="InterPro" id="IPR001901">
    <property type="entry name" value="Translocase_SecE/Sec61-g"/>
</dbReference>
<comment type="function">
    <text evidence="9">Essential subunit of the Sec protein translocation channel SecYEG. Clamps together the 2 halves of SecY. May contact the channel plug during translocation.</text>
</comment>
<reference evidence="11 12" key="1">
    <citation type="journal article" date="2016" name="Nat. Commun.">
        <title>Thousands of microbial genomes shed light on interconnected biogeochemical processes in an aquifer system.</title>
        <authorList>
            <person name="Anantharaman K."/>
            <person name="Brown C.T."/>
            <person name="Hug L.A."/>
            <person name="Sharon I."/>
            <person name="Castelle C.J."/>
            <person name="Probst A.J."/>
            <person name="Thomas B.C."/>
            <person name="Singh A."/>
            <person name="Wilkins M.J."/>
            <person name="Karaoz U."/>
            <person name="Brodie E.L."/>
            <person name="Williams K.H."/>
            <person name="Hubbard S.S."/>
            <person name="Banfield J.F."/>
        </authorList>
    </citation>
    <scope>NUCLEOTIDE SEQUENCE [LARGE SCALE GENOMIC DNA]</scope>
</reference>
<sequence>MDMWKKLKEFFKEVKVELKKVSWPTRPETTDSTKVVIIVVLVVAFYLGIVDIVLSNSVKRILNSAPKASFEITPASGDINTTFTFNATNSYDKEDDVSLLMVRWDFDNDGIWDYPSSGYAKIKSATHKFSKHGVYTVKLNVKDSFGSNDTVLRRITVLKQKNL</sequence>
<dbReference type="GO" id="GO:0005886">
    <property type="term" value="C:plasma membrane"/>
    <property type="evidence" value="ECO:0007669"/>
    <property type="project" value="UniProtKB-SubCell"/>
</dbReference>
<evidence type="ECO:0000313" key="12">
    <source>
        <dbReference type="Proteomes" id="UP000178082"/>
    </source>
</evidence>
<gene>
    <name evidence="9" type="primary">secE</name>
    <name evidence="11" type="ORF">A3G31_03600</name>
</gene>
<dbReference type="GO" id="GO:0008320">
    <property type="term" value="F:protein transmembrane transporter activity"/>
    <property type="evidence" value="ECO:0007669"/>
    <property type="project" value="UniProtKB-UniRule"/>
</dbReference>
<comment type="caution">
    <text evidence="11">The sequence shown here is derived from an EMBL/GenBank/DDBJ whole genome shotgun (WGS) entry which is preliminary data.</text>
</comment>
<dbReference type="SMART" id="SM00089">
    <property type="entry name" value="PKD"/>
    <property type="match status" value="1"/>
</dbReference>
<dbReference type="HAMAP" id="MF_00422">
    <property type="entry name" value="SecE"/>
    <property type="match status" value="1"/>
</dbReference>
<comment type="subunit">
    <text evidence="9">Component of the Sec protein translocase complex. Heterotrimer consisting of SecY, SecE and SecG subunits. The heterotrimers can form oligomers, although 1 heterotrimer is thought to be able to translocate proteins. Interacts with the ribosome. Interacts with SecDF, and other proteins may be involved. Interacts with SecA.</text>
</comment>